<reference evidence="2" key="1">
    <citation type="submission" date="2023-02" db="EMBL/GenBank/DDBJ databases">
        <title>Genome of toxic invasive species Heracleum sosnowskyi carries increased number of genes despite the absence of recent whole-genome duplications.</title>
        <authorList>
            <person name="Schelkunov M."/>
            <person name="Shtratnikova V."/>
            <person name="Makarenko M."/>
            <person name="Klepikova A."/>
            <person name="Omelchenko D."/>
            <person name="Novikova G."/>
            <person name="Obukhova E."/>
            <person name="Bogdanov V."/>
            <person name="Penin A."/>
            <person name="Logacheva M."/>
        </authorList>
    </citation>
    <scope>NUCLEOTIDE SEQUENCE</scope>
    <source>
        <strain evidence="2">Hsosn_3</strain>
        <tissue evidence="2">Leaf</tissue>
    </source>
</reference>
<dbReference type="EMBL" id="JAUIZM010000010">
    <property type="protein sequence ID" value="KAK1359056.1"/>
    <property type="molecule type" value="Genomic_DNA"/>
</dbReference>
<dbReference type="GO" id="GO:0016747">
    <property type="term" value="F:acyltransferase activity, transferring groups other than amino-acyl groups"/>
    <property type="evidence" value="ECO:0007669"/>
    <property type="project" value="TreeGrafter"/>
</dbReference>
<dbReference type="Pfam" id="PF00450">
    <property type="entry name" value="Peptidase_S10"/>
    <property type="match status" value="1"/>
</dbReference>
<organism evidence="2 3">
    <name type="scientific">Heracleum sosnowskyi</name>
    <dbReference type="NCBI Taxonomy" id="360622"/>
    <lineage>
        <taxon>Eukaryota</taxon>
        <taxon>Viridiplantae</taxon>
        <taxon>Streptophyta</taxon>
        <taxon>Embryophyta</taxon>
        <taxon>Tracheophyta</taxon>
        <taxon>Spermatophyta</taxon>
        <taxon>Magnoliopsida</taxon>
        <taxon>eudicotyledons</taxon>
        <taxon>Gunneridae</taxon>
        <taxon>Pentapetalae</taxon>
        <taxon>asterids</taxon>
        <taxon>campanulids</taxon>
        <taxon>Apiales</taxon>
        <taxon>Apiaceae</taxon>
        <taxon>Apioideae</taxon>
        <taxon>apioid superclade</taxon>
        <taxon>Tordylieae</taxon>
        <taxon>Tordyliinae</taxon>
        <taxon>Heracleum</taxon>
    </lineage>
</organism>
<evidence type="ECO:0008006" key="4">
    <source>
        <dbReference type="Google" id="ProtNLM"/>
    </source>
</evidence>
<dbReference type="InterPro" id="IPR001563">
    <property type="entry name" value="Peptidase_S10"/>
</dbReference>
<name>A0AAD8M370_9APIA</name>
<reference evidence="2" key="2">
    <citation type="submission" date="2023-05" db="EMBL/GenBank/DDBJ databases">
        <authorList>
            <person name="Schelkunov M.I."/>
        </authorList>
    </citation>
    <scope>NUCLEOTIDE SEQUENCE</scope>
    <source>
        <strain evidence="2">Hsosn_3</strain>
        <tissue evidence="2">Leaf</tissue>
    </source>
</reference>
<dbReference type="PANTHER" id="PTHR11802">
    <property type="entry name" value="SERINE PROTEASE FAMILY S10 SERINE CARBOXYPEPTIDASE"/>
    <property type="match status" value="1"/>
</dbReference>
<accession>A0AAD8M370</accession>
<protein>
    <recommendedName>
        <fullName evidence="4">Serine carboxypeptidase</fullName>
    </recommendedName>
</protein>
<comment type="caution">
    <text evidence="2">The sequence shown here is derived from an EMBL/GenBank/DDBJ whole genome shotgun (WGS) entry which is preliminary data.</text>
</comment>
<proteinExistence type="inferred from homology"/>
<dbReference type="Gene3D" id="3.40.50.1820">
    <property type="entry name" value="alpha/beta hydrolase"/>
    <property type="match status" value="1"/>
</dbReference>
<comment type="similarity">
    <text evidence="1">Belongs to the peptidase S10 family.</text>
</comment>
<dbReference type="InterPro" id="IPR029058">
    <property type="entry name" value="AB_hydrolase_fold"/>
</dbReference>
<dbReference type="Proteomes" id="UP001237642">
    <property type="component" value="Unassembled WGS sequence"/>
</dbReference>
<evidence type="ECO:0000313" key="2">
    <source>
        <dbReference type="EMBL" id="KAK1359056.1"/>
    </source>
</evidence>
<dbReference type="AlphaFoldDB" id="A0AAD8M370"/>
<dbReference type="GO" id="GO:0019748">
    <property type="term" value="P:secondary metabolic process"/>
    <property type="evidence" value="ECO:0007669"/>
    <property type="project" value="TreeGrafter"/>
</dbReference>
<evidence type="ECO:0000313" key="3">
    <source>
        <dbReference type="Proteomes" id="UP001237642"/>
    </source>
</evidence>
<keyword evidence="3" id="KW-1185">Reference proteome</keyword>
<dbReference type="PANTHER" id="PTHR11802:SF224">
    <property type="entry name" value="SERINE CARBOXYPEPTIDASE-LIKE 7 ISOFORM X1"/>
    <property type="match status" value="1"/>
</dbReference>
<sequence>MECLENIYIYDILMPICTTGPYDLLKSDGSSEIRNGVHHPLQFPQAPEDWCRDKTYEYMITWANRKAVQNALNIKEGTVTDAWTKCNSEHYQLGRNDSATYSYNVPSSVAYHKNFTEKSIRALVYSGDHDTAFPYVGTRKWIHSLNLSVDHTWAPWYVNNQVAGYKEAFVHGDYWLTYSAIKGAGHNPHETKPEQTLAMIDRWLNNSPLN</sequence>
<dbReference type="GO" id="GO:0006508">
    <property type="term" value="P:proteolysis"/>
    <property type="evidence" value="ECO:0007669"/>
    <property type="project" value="InterPro"/>
</dbReference>
<evidence type="ECO:0000256" key="1">
    <source>
        <dbReference type="ARBA" id="ARBA00009431"/>
    </source>
</evidence>
<gene>
    <name evidence="2" type="ORF">POM88_043530</name>
</gene>
<dbReference type="GO" id="GO:0004185">
    <property type="term" value="F:serine-type carboxypeptidase activity"/>
    <property type="evidence" value="ECO:0007669"/>
    <property type="project" value="InterPro"/>
</dbReference>
<dbReference type="SUPFAM" id="SSF53474">
    <property type="entry name" value="alpha/beta-Hydrolases"/>
    <property type="match status" value="1"/>
</dbReference>